<dbReference type="Pfam" id="PF11799">
    <property type="entry name" value="IMS_C"/>
    <property type="match status" value="1"/>
</dbReference>
<dbReference type="InterPro" id="IPR022880">
    <property type="entry name" value="DNApol_IV"/>
</dbReference>
<comment type="similarity">
    <text evidence="1 3">Belongs to the DNA polymerase type-Y family.</text>
</comment>
<dbReference type="Pfam" id="PF00817">
    <property type="entry name" value="IMS"/>
    <property type="match status" value="1"/>
</dbReference>
<evidence type="ECO:0000256" key="2">
    <source>
        <dbReference type="ARBA" id="ARBA00022457"/>
    </source>
</evidence>
<feature type="site" description="Substrate discrimination" evidence="3">
    <location>
        <position position="13"/>
    </location>
</feature>
<keyword evidence="3" id="KW-0238">DNA-binding</keyword>
<feature type="binding site" evidence="3">
    <location>
        <position position="104"/>
    </location>
    <ligand>
        <name>Mg(2+)</name>
        <dbReference type="ChEBI" id="CHEBI:18420"/>
    </ligand>
</feature>
<dbReference type="CDD" id="cd03586">
    <property type="entry name" value="PolY_Pol_IV_kappa"/>
    <property type="match status" value="1"/>
</dbReference>
<dbReference type="InterPro" id="IPR043128">
    <property type="entry name" value="Rev_trsase/Diguanyl_cyclase"/>
</dbReference>
<keyword evidence="3" id="KW-0548">Nucleotidyltransferase</keyword>
<dbReference type="InterPro" id="IPR036775">
    <property type="entry name" value="DNA_pol_Y-fam_lit_finger_sf"/>
</dbReference>
<reference evidence="5 6" key="1">
    <citation type="submission" date="2016-09" db="EMBL/GenBank/DDBJ databases">
        <title>Draft genome sequence for the type strain of Desulfuribacillus alkaliarsenatis AHT28, an obligately anaerobic, sulfidogenic bacterium isolated from Russian soda lake sediments.</title>
        <authorList>
            <person name="Abin C.A."/>
            <person name="Hollibaugh J.T."/>
        </authorList>
    </citation>
    <scope>NUCLEOTIDE SEQUENCE [LARGE SCALE GENOMIC DNA]</scope>
    <source>
        <strain evidence="5 6">AHT28</strain>
    </source>
</reference>
<dbReference type="STRING" id="766136.BHF68_14580"/>
<dbReference type="PANTHER" id="PTHR11076">
    <property type="entry name" value="DNA REPAIR POLYMERASE UMUC / TRANSFERASE FAMILY MEMBER"/>
    <property type="match status" value="1"/>
</dbReference>
<dbReference type="GO" id="GO:0003684">
    <property type="term" value="F:damaged DNA binding"/>
    <property type="evidence" value="ECO:0007669"/>
    <property type="project" value="InterPro"/>
</dbReference>
<dbReference type="GO" id="GO:0009432">
    <property type="term" value="P:SOS response"/>
    <property type="evidence" value="ECO:0007669"/>
    <property type="project" value="TreeGrafter"/>
</dbReference>
<dbReference type="Proteomes" id="UP000094296">
    <property type="component" value="Unassembled WGS sequence"/>
</dbReference>
<evidence type="ECO:0000313" key="6">
    <source>
        <dbReference type="Proteomes" id="UP000094296"/>
    </source>
</evidence>
<dbReference type="GO" id="GO:0006281">
    <property type="term" value="P:DNA repair"/>
    <property type="evidence" value="ECO:0007669"/>
    <property type="project" value="UniProtKB-UniRule"/>
</dbReference>
<name>A0A1E5G3F9_9FIRM</name>
<dbReference type="HAMAP" id="MF_01113">
    <property type="entry name" value="DNApol_IV"/>
    <property type="match status" value="1"/>
</dbReference>
<dbReference type="PROSITE" id="PS50173">
    <property type="entry name" value="UMUC"/>
    <property type="match status" value="1"/>
</dbReference>
<dbReference type="GO" id="GO:0000287">
    <property type="term" value="F:magnesium ion binding"/>
    <property type="evidence" value="ECO:0007669"/>
    <property type="project" value="UniProtKB-UniRule"/>
</dbReference>
<keyword evidence="3" id="KW-0235">DNA replication</keyword>
<dbReference type="SUPFAM" id="SSF100879">
    <property type="entry name" value="Lesion bypass DNA polymerase (Y-family), little finger domain"/>
    <property type="match status" value="1"/>
</dbReference>
<keyword evidence="3" id="KW-0808">Transferase</keyword>
<dbReference type="GO" id="GO:0005829">
    <property type="term" value="C:cytosol"/>
    <property type="evidence" value="ECO:0007669"/>
    <property type="project" value="TreeGrafter"/>
</dbReference>
<comment type="catalytic activity">
    <reaction evidence="3">
        <text>DNA(n) + a 2'-deoxyribonucleoside 5'-triphosphate = DNA(n+1) + diphosphate</text>
        <dbReference type="Rhea" id="RHEA:22508"/>
        <dbReference type="Rhea" id="RHEA-COMP:17339"/>
        <dbReference type="Rhea" id="RHEA-COMP:17340"/>
        <dbReference type="ChEBI" id="CHEBI:33019"/>
        <dbReference type="ChEBI" id="CHEBI:61560"/>
        <dbReference type="ChEBI" id="CHEBI:173112"/>
        <dbReference type="EC" id="2.7.7.7"/>
    </reaction>
</comment>
<gene>
    <name evidence="3" type="primary">dinB</name>
    <name evidence="5" type="ORF">BHF68_14580</name>
</gene>
<dbReference type="EMBL" id="MIJE01000008">
    <property type="protein sequence ID" value="OEF97618.1"/>
    <property type="molecule type" value="Genomic_DNA"/>
</dbReference>
<dbReference type="Pfam" id="PF11798">
    <property type="entry name" value="IMS_HHH"/>
    <property type="match status" value="1"/>
</dbReference>
<comment type="cofactor">
    <cofactor evidence="3">
        <name>Mg(2+)</name>
        <dbReference type="ChEBI" id="CHEBI:18420"/>
    </cofactor>
    <text evidence="3">Binds 2 magnesium ions per subunit.</text>
</comment>
<dbReference type="PANTHER" id="PTHR11076:SF35">
    <property type="entry name" value="DNA REPAIR PROTEIN HOMOLOG YOBH"/>
    <property type="match status" value="1"/>
</dbReference>
<accession>A0A1E5G3F9</accession>
<dbReference type="OrthoDB" id="9808813at2"/>
<dbReference type="InterPro" id="IPR001126">
    <property type="entry name" value="UmuC"/>
</dbReference>
<evidence type="ECO:0000256" key="1">
    <source>
        <dbReference type="ARBA" id="ARBA00010945"/>
    </source>
</evidence>
<evidence type="ECO:0000259" key="4">
    <source>
        <dbReference type="PROSITE" id="PS50173"/>
    </source>
</evidence>
<keyword evidence="6" id="KW-1185">Reference proteome</keyword>
<comment type="function">
    <text evidence="3">Poorly processive, error-prone DNA polymerase involved in untargeted mutagenesis. Copies undamaged DNA at stalled replication forks, which arise in vivo from mismatched or misaligned primer ends. These misaligned primers can be extended by PolIV. Exhibits no 3'-5' exonuclease (proofreading) activity. May be involved in translesional synthesis, in conjunction with the beta clamp from PolIII.</text>
</comment>
<evidence type="ECO:0000256" key="3">
    <source>
        <dbReference type="HAMAP-Rule" id="MF_01113"/>
    </source>
</evidence>
<feature type="active site" evidence="3">
    <location>
        <position position="105"/>
    </location>
</feature>
<proteinExistence type="inferred from homology"/>
<dbReference type="RefSeq" id="WP_069642673.1">
    <property type="nucleotide sequence ID" value="NZ_MIJE01000008.1"/>
</dbReference>
<sequence length="406" mass="45145">METILLADMNSFFASVEQALNPELKGKPVIVCGDPAKRHGITLAASREAKKHGIKTAMACWEALNLCPDAIVVRPQMARYVEASMAIIEIAKEYSPLVEPFSIDELFIDTKGTEKLFGSSVDVAHKFRKHVREVVGVPCSIGIAPNKLLAKVCCDVEAKKSATGVAIWSIEDIPNKLWPRPVKDLFGVGNRMERNFRNMGITTIGTLANYPLELLKKKYGIMGEVYHLSANGIDSSPVTPHSHDGVKGIGHSVTLPKDYYCWDETKVVLREITEEVCCRARRKGKIGKTVSLYVRGVDLISSVHRSKSLATYSNLATDVYPLVEWLFQKHWGHHPVRAVQISLSNLMDDEALQLEVFHDRIAERSLAYTIDNIRYRYGKTAIFKASSLDEGGLYHERSGLIGGHKA</sequence>
<dbReference type="InterPro" id="IPR017961">
    <property type="entry name" value="DNA_pol_Y-fam_little_finger"/>
</dbReference>
<comment type="caution">
    <text evidence="5">The sequence shown here is derived from an EMBL/GenBank/DDBJ whole genome shotgun (WGS) entry which is preliminary data.</text>
</comment>
<protein>
    <recommendedName>
        <fullName evidence="3">DNA polymerase IV</fullName>
        <shortName evidence="3">Pol IV</shortName>
        <ecNumber evidence="3">2.7.7.7</ecNumber>
    </recommendedName>
</protein>
<comment type="subcellular location">
    <subcellularLocation>
        <location evidence="3">Cytoplasm</location>
    </subcellularLocation>
</comment>
<evidence type="ECO:0000313" key="5">
    <source>
        <dbReference type="EMBL" id="OEF97618.1"/>
    </source>
</evidence>
<feature type="domain" description="UmuC" evidence="4">
    <location>
        <begin position="4"/>
        <end position="189"/>
    </location>
</feature>
<dbReference type="Gene3D" id="3.30.1490.100">
    <property type="entry name" value="DNA polymerase, Y-family, little finger domain"/>
    <property type="match status" value="1"/>
</dbReference>
<dbReference type="InterPro" id="IPR043502">
    <property type="entry name" value="DNA/RNA_pol_sf"/>
</dbReference>
<dbReference type="GO" id="GO:0003887">
    <property type="term" value="F:DNA-directed DNA polymerase activity"/>
    <property type="evidence" value="ECO:0007669"/>
    <property type="project" value="UniProtKB-UniRule"/>
</dbReference>
<dbReference type="EC" id="2.7.7.7" evidence="3"/>
<dbReference type="Gene3D" id="1.10.150.20">
    <property type="entry name" value="5' to 3' exonuclease, C-terminal subdomain"/>
    <property type="match status" value="1"/>
</dbReference>
<dbReference type="Gene3D" id="3.40.1170.60">
    <property type="match status" value="1"/>
</dbReference>
<comment type="subunit">
    <text evidence="3">Monomer.</text>
</comment>
<dbReference type="GO" id="GO:0042276">
    <property type="term" value="P:error-prone translesion synthesis"/>
    <property type="evidence" value="ECO:0007669"/>
    <property type="project" value="TreeGrafter"/>
</dbReference>
<dbReference type="InterPro" id="IPR024728">
    <property type="entry name" value="PolY_HhH_motif"/>
</dbReference>
<keyword evidence="3" id="KW-0963">Cytoplasm</keyword>
<dbReference type="SUPFAM" id="SSF56672">
    <property type="entry name" value="DNA/RNA polymerases"/>
    <property type="match status" value="1"/>
</dbReference>
<dbReference type="Gene3D" id="3.30.70.270">
    <property type="match status" value="1"/>
</dbReference>
<dbReference type="NCBIfam" id="NF002848">
    <property type="entry name" value="PRK03103.1"/>
    <property type="match status" value="1"/>
</dbReference>
<keyword evidence="3" id="KW-0479">Metal-binding</keyword>
<keyword evidence="3" id="KW-0460">Magnesium</keyword>
<keyword evidence="3" id="KW-0227">DNA damage</keyword>
<keyword evidence="2 3" id="KW-0515">Mutator protein</keyword>
<dbReference type="AlphaFoldDB" id="A0A1E5G3F9"/>
<dbReference type="GO" id="GO:0006261">
    <property type="term" value="P:DNA-templated DNA replication"/>
    <property type="evidence" value="ECO:0007669"/>
    <property type="project" value="UniProtKB-UniRule"/>
</dbReference>
<keyword evidence="3" id="KW-0234">DNA repair</keyword>
<dbReference type="InterPro" id="IPR050116">
    <property type="entry name" value="DNA_polymerase-Y"/>
</dbReference>
<keyword evidence="3" id="KW-0239">DNA-directed DNA polymerase</keyword>
<feature type="binding site" evidence="3">
    <location>
        <position position="8"/>
    </location>
    <ligand>
        <name>Mg(2+)</name>
        <dbReference type="ChEBI" id="CHEBI:18420"/>
    </ligand>
</feature>
<organism evidence="5 6">
    <name type="scientific">Desulfuribacillus alkaliarsenatis</name>
    <dbReference type="NCBI Taxonomy" id="766136"/>
    <lineage>
        <taxon>Bacteria</taxon>
        <taxon>Bacillati</taxon>
        <taxon>Bacillota</taxon>
        <taxon>Desulfuribacillia</taxon>
        <taxon>Desulfuribacillales</taxon>
        <taxon>Desulfuribacillaceae</taxon>
        <taxon>Desulfuribacillus</taxon>
    </lineage>
</organism>